<gene>
    <name evidence="9" type="ORF">OM074_09545</name>
</gene>
<dbReference type="SUPFAM" id="SSF47384">
    <property type="entry name" value="Homodimeric domain of signal transducing histidine kinase"/>
    <property type="match status" value="1"/>
</dbReference>
<dbReference type="RefSeq" id="WP_301199236.1">
    <property type="nucleotide sequence ID" value="NZ_JAPDPI010000016.1"/>
</dbReference>
<evidence type="ECO:0000256" key="4">
    <source>
        <dbReference type="ARBA" id="ARBA00023012"/>
    </source>
</evidence>
<dbReference type="GO" id="GO:0005524">
    <property type="term" value="F:ATP binding"/>
    <property type="evidence" value="ECO:0007669"/>
    <property type="project" value="UniProtKB-KW"/>
</dbReference>
<keyword evidence="9" id="KW-0067">ATP-binding</keyword>
<dbReference type="Pfam" id="PF00512">
    <property type="entry name" value="HisKA"/>
    <property type="match status" value="1"/>
</dbReference>
<dbReference type="Gene3D" id="3.40.50.2300">
    <property type="match status" value="1"/>
</dbReference>
<keyword evidence="3 5" id="KW-0597">Phosphoprotein</keyword>
<evidence type="ECO:0000256" key="3">
    <source>
        <dbReference type="ARBA" id="ARBA00022553"/>
    </source>
</evidence>
<evidence type="ECO:0000259" key="7">
    <source>
        <dbReference type="PROSITE" id="PS50109"/>
    </source>
</evidence>
<dbReference type="SMART" id="SM00387">
    <property type="entry name" value="HATPase_c"/>
    <property type="match status" value="1"/>
</dbReference>
<feature type="transmembrane region" description="Helical" evidence="6">
    <location>
        <begin position="39"/>
        <end position="56"/>
    </location>
</feature>
<keyword evidence="9" id="KW-0547">Nucleotide-binding</keyword>
<dbReference type="Pfam" id="PF20969">
    <property type="entry name" value="MASE11"/>
    <property type="match status" value="1"/>
</dbReference>
<keyword evidence="4" id="KW-0902">Two-component regulatory system</keyword>
<dbReference type="Pfam" id="PF02518">
    <property type="entry name" value="HATPase_c"/>
    <property type="match status" value="1"/>
</dbReference>
<dbReference type="PRINTS" id="PR00344">
    <property type="entry name" value="BCTRLSENSOR"/>
</dbReference>
<feature type="domain" description="Histidine kinase" evidence="7">
    <location>
        <begin position="242"/>
        <end position="465"/>
    </location>
</feature>
<feature type="transmembrane region" description="Helical" evidence="6">
    <location>
        <begin position="94"/>
        <end position="112"/>
    </location>
</feature>
<comment type="caution">
    <text evidence="9">The sequence shown here is derived from an EMBL/GenBank/DDBJ whole genome shotgun (WGS) entry which is preliminary data.</text>
</comment>
<dbReference type="CDD" id="cd00082">
    <property type="entry name" value="HisKA"/>
    <property type="match status" value="1"/>
</dbReference>
<dbReference type="InterPro" id="IPR036097">
    <property type="entry name" value="HisK_dim/P_sf"/>
</dbReference>
<feature type="transmembrane region" description="Helical" evidence="6">
    <location>
        <begin position="68"/>
        <end position="87"/>
    </location>
</feature>
<dbReference type="CDD" id="cd17546">
    <property type="entry name" value="REC_hyHK_CKI1_RcsC-like"/>
    <property type="match status" value="1"/>
</dbReference>
<dbReference type="InterPro" id="IPR003594">
    <property type="entry name" value="HATPase_dom"/>
</dbReference>
<dbReference type="PROSITE" id="PS50110">
    <property type="entry name" value="RESPONSE_REGULATORY"/>
    <property type="match status" value="1"/>
</dbReference>
<dbReference type="InterPro" id="IPR001789">
    <property type="entry name" value="Sig_transdc_resp-reg_receiver"/>
</dbReference>
<evidence type="ECO:0000313" key="9">
    <source>
        <dbReference type="EMBL" id="MCW3805872.1"/>
    </source>
</evidence>
<dbReference type="EC" id="2.7.13.3" evidence="2"/>
<dbReference type="InterPro" id="IPR048437">
    <property type="entry name" value="MASE11"/>
</dbReference>
<dbReference type="Gene3D" id="3.30.565.10">
    <property type="entry name" value="Histidine kinase-like ATPase, C-terminal domain"/>
    <property type="match status" value="1"/>
</dbReference>
<dbReference type="EMBL" id="JAPDPI010000016">
    <property type="protein sequence ID" value="MCW3805872.1"/>
    <property type="molecule type" value="Genomic_DNA"/>
</dbReference>
<evidence type="ECO:0000256" key="5">
    <source>
        <dbReference type="PROSITE-ProRule" id="PRU00169"/>
    </source>
</evidence>
<dbReference type="PANTHER" id="PTHR45339">
    <property type="entry name" value="HYBRID SIGNAL TRANSDUCTION HISTIDINE KINASE J"/>
    <property type="match status" value="1"/>
</dbReference>
<reference evidence="9" key="1">
    <citation type="submission" date="2022-10" db="EMBL/GenBank/DDBJ databases">
        <authorList>
            <person name="Yu W.X."/>
        </authorList>
    </citation>
    <scope>NUCLEOTIDE SEQUENCE</scope>
    <source>
        <strain evidence="9">D04</strain>
    </source>
</reference>
<feature type="transmembrane region" description="Helical" evidence="6">
    <location>
        <begin position="176"/>
        <end position="198"/>
    </location>
</feature>
<evidence type="ECO:0000256" key="6">
    <source>
        <dbReference type="SAM" id="Phobius"/>
    </source>
</evidence>
<keyword evidence="6" id="KW-1133">Transmembrane helix</keyword>
<sequence>MTKRGTSRFIRLINIWVRRRLGPTSLPSGSGFSYWRERIFHYFTLFLISIGLLSYLYYTISFLQTNDIIPAIFSSTIFISTLFVSLVRIFPYSFRAGWILGCIYLLGGYLFITSGPVSLGLVLLLAYSVLSSILLGYRASVYSVIFNVVILLVASVLHYSDIITEGLQLDMELSTYINLVVLFGVVNIITLSPLLSFINGMNFSFEKELRYKNILSKEREKLMRAKIKAEESDVLKTAFLSNMSHEIRTPMNAILGFSNLLSHKEISAIEKEEFVNLIRINGKNLLTLVEDIIDISKIDSGQLRIKNAPICLHGVLKEIYDSFWDDIKRRGQINLKLYLNEGISEKNTTILTDAFRLKQVLINLVGNAIKFTERGFVEFGYELKNEEVLQFYVKDTGIGLPEGKEQIIFERFQKFSGTKQKMLYGGTGIGLSIAKDLVSLMGGKIWVESEEKVGSTFYFTVPYHKVSNVGLDSFKEDDVAVYNWEGKTFLIAEDEEDNFRYLEVALSISNASLIWARNGAEAVDIFNRIGNIDLVLMDIKMPEMDGYSATQEIKKRNQEVPVIAQTAYAMSEEREKSKKAGCDDYISKPISYDDLLRVINKHVPGVNGKN</sequence>
<keyword evidence="6" id="KW-0812">Transmembrane</keyword>
<dbReference type="PANTHER" id="PTHR45339:SF1">
    <property type="entry name" value="HYBRID SIGNAL TRANSDUCTION HISTIDINE KINASE J"/>
    <property type="match status" value="1"/>
</dbReference>
<dbReference type="Proteomes" id="UP001207408">
    <property type="component" value="Unassembled WGS sequence"/>
</dbReference>
<keyword evidence="10" id="KW-1185">Reference proteome</keyword>
<dbReference type="InterPro" id="IPR036890">
    <property type="entry name" value="HATPase_C_sf"/>
</dbReference>
<evidence type="ECO:0000256" key="1">
    <source>
        <dbReference type="ARBA" id="ARBA00000085"/>
    </source>
</evidence>
<comment type="catalytic activity">
    <reaction evidence="1">
        <text>ATP + protein L-histidine = ADP + protein N-phospho-L-histidine.</text>
        <dbReference type="EC" id="2.7.13.3"/>
    </reaction>
</comment>
<dbReference type="GO" id="GO:0000155">
    <property type="term" value="F:phosphorelay sensor kinase activity"/>
    <property type="evidence" value="ECO:0007669"/>
    <property type="project" value="InterPro"/>
</dbReference>
<dbReference type="InterPro" id="IPR003661">
    <property type="entry name" value="HisK_dim/P_dom"/>
</dbReference>
<dbReference type="AlphaFoldDB" id="A0AAE3ME13"/>
<keyword evidence="6" id="KW-0472">Membrane</keyword>
<accession>A0AAE3ME13</accession>
<organism evidence="9 10">
    <name type="scientific">Plebeiibacterium marinum</name>
    <dbReference type="NCBI Taxonomy" id="2992111"/>
    <lineage>
        <taxon>Bacteria</taxon>
        <taxon>Pseudomonadati</taxon>
        <taxon>Bacteroidota</taxon>
        <taxon>Bacteroidia</taxon>
        <taxon>Marinilabiliales</taxon>
        <taxon>Marinilabiliaceae</taxon>
        <taxon>Plebeiibacterium</taxon>
    </lineage>
</organism>
<dbReference type="SMART" id="SM00448">
    <property type="entry name" value="REC"/>
    <property type="match status" value="1"/>
</dbReference>
<evidence type="ECO:0000313" key="10">
    <source>
        <dbReference type="Proteomes" id="UP001207408"/>
    </source>
</evidence>
<feature type="domain" description="Response regulatory" evidence="8">
    <location>
        <begin position="488"/>
        <end position="603"/>
    </location>
</feature>
<proteinExistence type="predicted"/>
<dbReference type="InterPro" id="IPR004358">
    <property type="entry name" value="Sig_transdc_His_kin-like_C"/>
</dbReference>
<dbReference type="SUPFAM" id="SSF55874">
    <property type="entry name" value="ATPase domain of HSP90 chaperone/DNA topoisomerase II/histidine kinase"/>
    <property type="match status" value="1"/>
</dbReference>
<dbReference type="InterPro" id="IPR011006">
    <property type="entry name" value="CheY-like_superfamily"/>
</dbReference>
<feature type="transmembrane region" description="Helical" evidence="6">
    <location>
        <begin position="144"/>
        <end position="164"/>
    </location>
</feature>
<protein>
    <recommendedName>
        <fullName evidence="2">histidine kinase</fullName>
        <ecNumber evidence="2">2.7.13.3</ecNumber>
    </recommendedName>
</protein>
<dbReference type="PROSITE" id="PS50109">
    <property type="entry name" value="HIS_KIN"/>
    <property type="match status" value="1"/>
</dbReference>
<evidence type="ECO:0000259" key="8">
    <source>
        <dbReference type="PROSITE" id="PS50110"/>
    </source>
</evidence>
<evidence type="ECO:0000256" key="2">
    <source>
        <dbReference type="ARBA" id="ARBA00012438"/>
    </source>
</evidence>
<dbReference type="CDD" id="cd16922">
    <property type="entry name" value="HATPase_EvgS-ArcB-TorS-like"/>
    <property type="match status" value="1"/>
</dbReference>
<feature type="modified residue" description="4-aspartylphosphate" evidence="5">
    <location>
        <position position="538"/>
    </location>
</feature>
<dbReference type="SUPFAM" id="SSF52172">
    <property type="entry name" value="CheY-like"/>
    <property type="match status" value="1"/>
</dbReference>
<dbReference type="InterPro" id="IPR005467">
    <property type="entry name" value="His_kinase_dom"/>
</dbReference>
<dbReference type="Gene3D" id="1.10.287.130">
    <property type="match status" value="1"/>
</dbReference>
<dbReference type="SMART" id="SM00388">
    <property type="entry name" value="HisKA"/>
    <property type="match status" value="1"/>
</dbReference>
<dbReference type="Pfam" id="PF00072">
    <property type="entry name" value="Response_reg"/>
    <property type="match status" value="1"/>
</dbReference>
<name>A0AAE3ME13_9BACT</name>